<dbReference type="AlphaFoldDB" id="A0AAD5LPW4"/>
<name>A0AAD5LPW4_PYTIN</name>
<reference evidence="3" key="1">
    <citation type="submission" date="2021-12" db="EMBL/GenBank/DDBJ databases">
        <title>Prjna785345.</title>
        <authorList>
            <person name="Rujirawat T."/>
            <person name="Krajaejun T."/>
        </authorList>
    </citation>
    <scope>NUCLEOTIDE SEQUENCE</scope>
    <source>
        <strain evidence="3">Pi057C3</strain>
    </source>
</reference>
<dbReference type="EMBL" id="JAKCXM010006303">
    <property type="protein sequence ID" value="KAJ0388814.1"/>
    <property type="molecule type" value="Genomic_DNA"/>
</dbReference>
<dbReference type="Pfam" id="PF18201">
    <property type="entry name" value="PIH1_CS"/>
    <property type="match status" value="1"/>
</dbReference>
<comment type="caution">
    <text evidence="3">The sequence shown here is derived from an EMBL/GenBank/DDBJ whole genome shotgun (WGS) entry which is preliminary data.</text>
</comment>
<protein>
    <recommendedName>
        <fullName evidence="2">PIH1D1/2/3 CS-like domain-containing protein</fullName>
    </recommendedName>
</protein>
<sequence length="97" mass="10727">MSSSNQTDSPPSKLKTPSFQVLPGRTATELVVLVHVPDVKSTHERIAVDIGAASKLTVLIPGKYFLQTTLPFQVDERAQVQAAWREPFLQLVCQRVL</sequence>
<evidence type="ECO:0000313" key="4">
    <source>
        <dbReference type="Proteomes" id="UP001209570"/>
    </source>
</evidence>
<dbReference type="Proteomes" id="UP001209570">
    <property type="component" value="Unassembled WGS sequence"/>
</dbReference>
<evidence type="ECO:0000259" key="2">
    <source>
        <dbReference type="Pfam" id="PF18201"/>
    </source>
</evidence>
<proteinExistence type="inferred from homology"/>
<evidence type="ECO:0000256" key="1">
    <source>
        <dbReference type="ARBA" id="ARBA00008511"/>
    </source>
</evidence>
<dbReference type="InterPro" id="IPR041442">
    <property type="entry name" value="PIH1D1/2/3_CS-like"/>
</dbReference>
<gene>
    <name evidence="3" type="ORF">P43SY_011677</name>
</gene>
<evidence type="ECO:0000313" key="3">
    <source>
        <dbReference type="EMBL" id="KAJ0388814.1"/>
    </source>
</evidence>
<organism evidence="3 4">
    <name type="scientific">Pythium insidiosum</name>
    <name type="common">Pythiosis disease agent</name>
    <dbReference type="NCBI Taxonomy" id="114742"/>
    <lineage>
        <taxon>Eukaryota</taxon>
        <taxon>Sar</taxon>
        <taxon>Stramenopiles</taxon>
        <taxon>Oomycota</taxon>
        <taxon>Peronosporomycetes</taxon>
        <taxon>Pythiales</taxon>
        <taxon>Pythiaceae</taxon>
        <taxon>Pythium</taxon>
    </lineage>
</organism>
<feature type="domain" description="PIH1D1/2/3 CS-like" evidence="2">
    <location>
        <begin position="28"/>
        <end position="82"/>
    </location>
</feature>
<comment type="similarity">
    <text evidence="1">Belongs to the PIH1 family.</text>
</comment>
<accession>A0AAD5LPW4</accession>
<keyword evidence="4" id="KW-1185">Reference proteome</keyword>